<keyword evidence="5" id="KW-1185">Reference proteome</keyword>
<dbReference type="AlphaFoldDB" id="L2F516"/>
<protein>
    <submittedName>
        <fullName evidence="4">OmpA/MotB domain protein</fullName>
    </submittedName>
</protein>
<name>L2F516_9GAMM</name>
<dbReference type="Gene3D" id="3.30.1450.10">
    <property type="match status" value="1"/>
</dbReference>
<dbReference type="Proteomes" id="UP000023795">
    <property type="component" value="Unassembled WGS sequence"/>
</dbReference>
<gene>
    <name evidence="4" type="ORF">MOMA_06196</name>
</gene>
<dbReference type="InterPro" id="IPR037873">
    <property type="entry name" value="BamE-like"/>
</dbReference>
<evidence type="ECO:0000313" key="4">
    <source>
        <dbReference type="EMBL" id="ELA08129.1"/>
    </source>
</evidence>
<reference evidence="4 5" key="1">
    <citation type="journal article" date="2013" name="Genome Announc.">
        <title>Genome Sequence of Moraxella macacae 0408225, a Novel Bacterial Species Isolated from a Cynomolgus Macaque with Epistaxis.</title>
        <authorList>
            <person name="Ladner J.T."/>
            <person name="Whitehouse C.A."/>
            <person name="Koroleva G.I."/>
            <person name="Palacios G.F."/>
        </authorList>
    </citation>
    <scope>NUCLEOTIDE SEQUENCE [LARGE SCALE GENOMIC DNA]</scope>
    <source>
        <strain evidence="4 5">0408225</strain>
    </source>
</reference>
<comment type="caution">
    <text evidence="4">The sequence shown here is derived from an EMBL/GenBank/DDBJ whole genome shotgun (WGS) entry which is preliminary data.</text>
</comment>
<keyword evidence="2" id="KW-0472">Membrane</keyword>
<organism evidence="4 5">
    <name type="scientific">Moraxella macacae 0408225</name>
    <dbReference type="NCBI Taxonomy" id="1230338"/>
    <lineage>
        <taxon>Bacteria</taxon>
        <taxon>Pseudomonadati</taxon>
        <taxon>Pseudomonadota</taxon>
        <taxon>Gammaproteobacteria</taxon>
        <taxon>Moraxellales</taxon>
        <taxon>Moraxellaceae</taxon>
        <taxon>Moraxella</taxon>
    </lineage>
</organism>
<dbReference type="PROSITE" id="PS51257">
    <property type="entry name" value="PROKAR_LIPOPROTEIN"/>
    <property type="match status" value="1"/>
</dbReference>
<accession>L2F516</accession>
<dbReference type="EMBL" id="ANIN01000002">
    <property type="protein sequence ID" value="ELA08129.1"/>
    <property type="molecule type" value="Genomic_DNA"/>
</dbReference>
<dbReference type="RefSeq" id="WP_009501650.1">
    <property type="nucleotide sequence ID" value="NZ_ANIN01000002.1"/>
</dbReference>
<dbReference type="Pfam" id="PF04355">
    <property type="entry name" value="BamE"/>
    <property type="match status" value="1"/>
</dbReference>
<dbReference type="GO" id="GO:0019867">
    <property type="term" value="C:outer membrane"/>
    <property type="evidence" value="ECO:0007669"/>
    <property type="project" value="InterPro"/>
</dbReference>
<dbReference type="STRING" id="1230338.MOMA_06196"/>
<evidence type="ECO:0000313" key="5">
    <source>
        <dbReference type="Proteomes" id="UP000023795"/>
    </source>
</evidence>
<evidence type="ECO:0000256" key="2">
    <source>
        <dbReference type="ARBA" id="ARBA00023136"/>
    </source>
</evidence>
<dbReference type="eggNOG" id="COG2913">
    <property type="taxonomic scope" value="Bacteria"/>
</dbReference>
<feature type="domain" description="Outer membrane protein assembly factor BamE" evidence="3">
    <location>
        <begin position="54"/>
        <end position="120"/>
    </location>
</feature>
<sequence length="135" mass="15808">MKQIKQFVALSLVLAGLAGCMGTKHLSQNISHDGHVKHEDIKFPKLDNAWQKDGQFPNSENLAKVRAGMSKDNLYQLIGYPHFSEDHKAREWDYVMKFYRPDESVQTCQYKVIFDKDYKAQEFYWQPVDCVNYVK</sequence>
<dbReference type="InterPro" id="IPR007450">
    <property type="entry name" value="BamE_dom"/>
</dbReference>
<evidence type="ECO:0000259" key="3">
    <source>
        <dbReference type="Pfam" id="PF04355"/>
    </source>
</evidence>
<evidence type="ECO:0000256" key="1">
    <source>
        <dbReference type="ARBA" id="ARBA00022729"/>
    </source>
</evidence>
<proteinExistence type="predicted"/>
<keyword evidence="1" id="KW-0732">Signal</keyword>
<dbReference type="PATRIC" id="fig|1230338.3.peg.1321"/>